<sequence length="254" mass="28345">MMRRSGASSWWLSCYVATGTALLANVVRESYTRAANVCEMYPQFAFGETFREELWDHTTWLPVVHTPIGTLLLVLLYALAYVVLRFNLVEAAWLLLTELLSGKWILYVLFELLPAYLPFLAAEPGVPDLLSDGDDDADTAFEAEFGIDGVPRVRVNATECNRAIQKLVEVKLQYANTSIERPDDWLVFDPVEGLVPLHKNKTSSKRREEYVKETNESNSAGPDATEQGFDPPALDATTQNGALGQDATDGLRQR</sequence>
<feature type="transmembrane region" description="Helical" evidence="2">
    <location>
        <begin position="91"/>
        <end position="110"/>
    </location>
</feature>
<evidence type="ECO:0000256" key="3">
    <source>
        <dbReference type="SAM" id="SignalP"/>
    </source>
</evidence>
<evidence type="ECO:0000256" key="1">
    <source>
        <dbReference type="SAM" id="MobiDB-lite"/>
    </source>
</evidence>
<feature type="compositionally biased region" description="Basic and acidic residues" evidence="1">
    <location>
        <begin position="205"/>
        <end position="215"/>
    </location>
</feature>
<dbReference type="AlphaFoldDB" id="K3XBA3"/>
<reference evidence="5" key="1">
    <citation type="journal article" date="2010" name="Genome Biol.">
        <title>Genome sequence of the necrotrophic plant pathogen Pythium ultimum reveals original pathogenicity mechanisms and effector repertoire.</title>
        <authorList>
            <person name="Levesque C.A."/>
            <person name="Brouwer H."/>
            <person name="Cano L."/>
            <person name="Hamilton J.P."/>
            <person name="Holt C."/>
            <person name="Huitema E."/>
            <person name="Raffaele S."/>
            <person name="Robideau G.P."/>
            <person name="Thines M."/>
            <person name="Win J."/>
            <person name="Zerillo M.M."/>
            <person name="Beakes G.W."/>
            <person name="Boore J.L."/>
            <person name="Busam D."/>
            <person name="Dumas B."/>
            <person name="Ferriera S."/>
            <person name="Fuerstenberg S.I."/>
            <person name="Gachon C.M."/>
            <person name="Gaulin E."/>
            <person name="Govers F."/>
            <person name="Grenville-Briggs L."/>
            <person name="Horner N."/>
            <person name="Hostetler J."/>
            <person name="Jiang R.H."/>
            <person name="Johnson J."/>
            <person name="Krajaejun T."/>
            <person name="Lin H."/>
            <person name="Meijer H.J."/>
            <person name="Moore B."/>
            <person name="Morris P."/>
            <person name="Phuntmart V."/>
            <person name="Puiu D."/>
            <person name="Shetty J."/>
            <person name="Stajich J.E."/>
            <person name="Tripathy S."/>
            <person name="Wawra S."/>
            <person name="van West P."/>
            <person name="Whitty B.R."/>
            <person name="Coutinho P.M."/>
            <person name="Henrissat B."/>
            <person name="Martin F."/>
            <person name="Thomas P.D."/>
            <person name="Tyler B.M."/>
            <person name="De Vries R.P."/>
            <person name="Kamoun S."/>
            <person name="Yandell M."/>
            <person name="Tisserat N."/>
            <person name="Buell C.R."/>
        </authorList>
    </citation>
    <scope>NUCLEOTIDE SEQUENCE</scope>
    <source>
        <strain evidence="5">DAOM:BR144</strain>
    </source>
</reference>
<proteinExistence type="predicted"/>
<dbReference type="Proteomes" id="UP000019132">
    <property type="component" value="Unassembled WGS sequence"/>
</dbReference>
<organism evidence="4 5">
    <name type="scientific">Globisporangium ultimum (strain ATCC 200006 / CBS 805.95 / DAOM BR144)</name>
    <name type="common">Pythium ultimum</name>
    <dbReference type="NCBI Taxonomy" id="431595"/>
    <lineage>
        <taxon>Eukaryota</taxon>
        <taxon>Sar</taxon>
        <taxon>Stramenopiles</taxon>
        <taxon>Oomycota</taxon>
        <taxon>Peronosporomycetes</taxon>
        <taxon>Pythiales</taxon>
        <taxon>Pythiaceae</taxon>
        <taxon>Globisporangium</taxon>
    </lineage>
</organism>
<protein>
    <submittedName>
        <fullName evidence="4">Uncharacterized protein</fullName>
    </submittedName>
</protein>
<dbReference type="VEuPathDB" id="FungiDB:PYU1_G014471"/>
<feature type="signal peptide" evidence="3">
    <location>
        <begin position="1"/>
        <end position="21"/>
    </location>
</feature>
<dbReference type="HOGENOM" id="CLU_090178_0_0_1"/>
<keyword evidence="2" id="KW-0812">Transmembrane</keyword>
<feature type="transmembrane region" description="Helical" evidence="2">
    <location>
        <begin position="58"/>
        <end position="84"/>
    </location>
</feature>
<feature type="chain" id="PRO_5003868494" evidence="3">
    <location>
        <begin position="22"/>
        <end position="254"/>
    </location>
</feature>
<dbReference type="eggNOG" id="ENOG502S3CK">
    <property type="taxonomic scope" value="Eukaryota"/>
</dbReference>
<dbReference type="EnsemblProtists" id="PYU1_T014502">
    <property type="protein sequence ID" value="PYU1_T014502"/>
    <property type="gene ID" value="PYU1_G014471"/>
</dbReference>
<accession>K3XBA3</accession>
<evidence type="ECO:0000313" key="4">
    <source>
        <dbReference type="EnsemblProtists" id="PYU1_T014502"/>
    </source>
</evidence>
<dbReference type="OMA" id="CEMYPQF"/>
<keyword evidence="5" id="KW-1185">Reference proteome</keyword>
<dbReference type="EMBL" id="GL376575">
    <property type="status" value="NOT_ANNOTATED_CDS"/>
    <property type="molecule type" value="Genomic_DNA"/>
</dbReference>
<reference evidence="5" key="2">
    <citation type="submission" date="2010-04" db="EMBL/GenBank/DDBJ databases">
        <authorList>
            <person name="Buell R."/>
            <person name="Hamilton J."/>
            <person name="Hostetler J."/>
        </authorList>
    </citation>
    <scope>NUCLEOTIDE SEQUENCE [LARGE SCALE GENOMIC DNA]</scope>
    <source>
        <strain evidence="5">DAOM:BR144</strain>
    </source>
</reference>
<name>K3XBA3_GLOUD</name>
<feature type="region of interest" description="Disordered" evidence="1">
    <location>
        <begin position="199"/>
        <end position="254"/>
    </location>
</feature>
<evidence type="ECO:0000256" key="2">
    <source>
        <dbReference type="SAM" id="Phobius"/>
    </source>
</evidence>
<dbReference type="InParanoid" id="K3XBA3"/>
<keyword evidence="2" id="KW-0472">Membrane</keyword>
<keyword evidence="3" id="KW-0732">Signal</keyword>
<reference evidence="4" key="3">
    <citation type="submission" date="2015-02" db="UniProtKB">
        <authorList>
            <consortium name="EnsemblProtists"/>
        </authorList>
    </citation>
    <scope>IDENTIFICATION</scope>
    <source>
        <strain evidence="4">DAOM BR144</strain>
    </source>
</reference>
<evidence type="ECO:0000313" key="5">
    <source>
        <dbReference type="Proteomes" id="UP000019132"/>
    </source>
</evidence>
<keyword evidence="2" id="KW-1133">Transmembrane helix</keyword>